<keyword evidence="1" id="KW-0812">Transmembrane</keyword>
<accession>A0ABT2ERI2</accession>
<feature type="transmembrane region" description="Helical" evidence="1">
    <location>
        <begin position="312"/>
        <end position="334"/>
    </location>
</feature>
<sequence>MGQRWRAVDGLRFVFHPAENPFMSLLLRRAKLDPEPFLKRQISALTVVGFASLLALIVMELLKVPLLLRGGWLLEAVVISHLLAVSDYPSAVTKLLEQFWWEKNRHDLLLTGVPSIWLVLAHKFCRTVFSAHFALLCLPFYAAAFAWGVPVTAILIPIALAIIGSPAIAALAFLAPFIWWYVGISQRAVTPFWVNVPFLLTQPMGFFVWTIPVWLVVTVAFVSLFVVSVTTESWELEKRLIPLQLKVLRWRDSFGLLLFVSLWGAAWAYLPVSYIVKVALSLCASRLLFSIVAISLGTSMKRYLDPTSHPRSAFLSVLVLDGIVLASCIFLGTAEGQGSIVFKLALVGFLLSVFHAVSHVLGFRGWRRLPMGSVTTILIALWFFSPATLLIGSYAPQFSWVGALAGVQGWLVPLSMVGTMKLPFTITGSNQIVFPPWWLMATVQLAWSSLLFFVRRKTAPVKEVEPVALTADHPIFGWIVRLEDRMMERWDNALVNVQLRWQRRHFVGALRFAFVLSLLGFVINAITLLTPLRVSLLNLLFATPILLCVLAFQIAMLALLGYEMEHGLQHWGQLRIMEQIVLTRLTTKQISFGLWFPRFWMAIKIFAIPLIFAWLITLLQLFVLPTKLSLWLLIIMVLATFAMPFSFLAAALYSSGTGTAGRNPHIMWWLMVFMPLMLLIQLVFRSVFRFGLSPYEFLAFGLMASLFPIVFAIPLLVLGFWYLRDVDKLKTAKGYEEWLKRTEEIARKRERRG</sequence>
<keyword evidence="1" id="KW-0472">Membrane</keyword>
<organism evidence="2 3">
    <name type="scientific">Candidatus Fervidibacter sacchari</name>
    <dbReference type="NCBI Taxonomy" id="1448929"/>
    <lineage>
        <taxon>Bacteria</taxon>
        <taxon>Candidatus Fervidibacterota</taxon>
        <taxon>Candidatus Fervidibacter</taxon>
    </lineage>
</organism>
<feature type="transmembrane region" description="Helical" evidence="1">
    <location>
        <begin position="42"/>
        <end position="59"/>
    </location>
</feature>
<feature type="transmembrane region" description="Helical" evidence="1">
    <location>
        <begin position="605"/>
        <end position="624"/>
    </location>
</feature>
<feature type="transmembrane region" description="Helical" evidence="1">
    <location>
        <begin position="154"/>
        <end position="180"/>
    </location>
</feature>
<evidence type="ECO:0008006" key="4">
    <source>
        <dbReference type="Google" id="ProtNLM"/>
    </source>
</evidence>
<comment type="caution">
    <text evidence="2">The sequence shown here is derived from an EMBL/GenBank/DDBJ whole genome shotgun (WGS) entry which is preliminary data.</text>
</comment>
<name>A0ABT2ERI2_9BACT</name>
<feature type="transmembrane region" description="Helical" evidence="1">
    <location>
        <begin position="128"/>
        <end position="148"/>
    </location>
</feature>
<gene>
    <name evidence="2" type="ORF">M2350_003002</name>
</gene>
<feature type="transmembrane region" description="Helical" evidence="1">
    <location>
        <begin position="630"/>
        <end position="654"/>
    </location>
</feature>
<reference evidence="2 3" key="1">
    <citation type="submission" date="2022-08" db="EMBL/GenBank/DDBJ databases">
        <title>Bacterial and archaeal communities from various locations to study Microbial Dark Matter (Phase II).</title>
        <authorList>
            <person name="Stepanauskas R."/>
        </authorList>
    </citation>
    <scope>NUCLEOTIDE SEQUENCE [LARGE SCALE GENOMIC DNA]</scope>
    <source>
        <strain evidence="2 3">PD1</strain>
    </source>
</reference>
<feature type="transmembrane region" description="Helical" evidence="1">
    <location>
        <begin position="374"/>
        <end position="395"/>
    </location>
</feature>
<feature type="transmembrane region" description="Helical" evidence="1">
    <location>
        <begin position="509"/>
        <end position="530"/>
    </location>
</feature>
<keyword evidence="3" id="KW-1185">Reference proteome</keyword>
<feature type="transmembrane region" description="Helical" evidence="1">
    <location>
        <begin position="536"/>
        <end position="560"/>
    </location>
</feature>
<dbReference type="EMBL" id="JANUCP010000005">
    <property type="protein sequence ID" value="MCS3920573.1"/>
    <property type="molecule type" value="Genomic_DNA"/>
</dbReference>
<feature type="transmembrane region" description="Helical" evidence="1">
    <location>
        <begin position="697"/>
        <end position="723"/>
    </location>
</feature>
<protein>
    <recommendedName>
        <fullName evidence="4">ABC transporter permease</fullName>
    </recommendedName>
</protein>
<evidence type="ECO:0000313" key="3">
    <source>
        <dbReference type="Proteomes" id="UP001204798"/>
    </source>
</evidence>
<dbReference type="RefSeq" id="WP_259100223.1">
    <property type="nucleotide sequence ID" value="NZ_CP130454.1"/>
</dbReference>
<feature type="transmembrane region" description="Helical" evidence="1">
    <location>
        <begin position="254"/>
        <end position="272"/>
    </location>
</feature>
<dbReference type="Proteomes" id="UP001204798">
    <property type="component" value="Unassembled WGS sequence"/>
</dbReference>
<proteinExistence type="predicted"/>
<evidence type="ECO:0000313" key="2">
    <source>
        <dbReference type="EMBL" id="MCS3920573.1"/>
    </source>
</evidence>
<keyword evidence="1" id="KW-1133">Transmembrane helix</keyword>
<feature type="transmembrane region" description="Helical" evidence="1">
    <location>
        <begin position="340"/>
        <end position="362"/>
    </location>
</feature>
<feature type="transmembrane region" description="Helical" evidence="1">
    <location>
        <begin position="215"/>
        <end position="234"/>
    </location>
</feature>
<evidence type="ECO:0000256" key="1">
    <source>
        <dbReference type="SAM" id="Phobius"/>
    </source>
</evidence>
<feature type="transmembrane region" description="Helical" evidence="1">
    <location>
        <begin position="666"/>
        <end position="685"/>
    </location>
</feature>
<feature type="transmembrane region" description="Helical" evidence="1">
    <location>
        <begin position="437"/>
        <end position="454"/>
    </location>
</feature>